<sequence length="108" mass="11707">MDNNCSLELCCCCLNFTISAIKTVLSLLNLSISPSNPNSPNSTQAPFPPSCDCVCATCLLLLIVFNKCLCPARNPSFANSHLSGSTFLKPCTHQPSRPFPKLGFTFNY</sequence>
<dbReference type="Proteomes" id="UP001374535">
    <property type="component" value="Chromosome 2"/>
</dbReference>
<keyword evidence="2" id="KW-1185">Reference proteome</keyword>
<proteinExistence type="predicted"/>
<name>A0AAQ3P329_VIGMU</name>
<dbReference type="EMBL" id="CP144699">
    <property type="protein sequence ID" value="WVZ19707.1"/>
    <property type="molecule type" value="Genomic_DNA"/>
</dbReference>
<gene>
    <name evidence="1" type="ORF">V8G54_007029</name>
</gene>
<protein>
    <submittedName>
        <fullName evidence="1">Uncharacterized protein</fullName>
    </submittedName>
</protein>
<dbReference type="AlphaFoldDB" id="A0AAQ3P329"/>
<accession>A0AAQ3P329</accession>
<evidence type="ECO:0000313" key="1">
    <source>
        <dbReference type="EMBL" id="WVZ19707.1"/>
    </source>
</evidence>
<reference evidence="1 2" key="1">
    <citation type="journal article" date="2023" name="Life. Sci Alliance">
        <title>Evolutionary insights into 3D genome organization and epigenetic landscape of Vigna mungo.</title>
        <authorList>
            <person name="Junaid A."/>
            <person name="Singh B."/>
            <person name="Bhatia S."/>
        </authorList>
    </citation>
    <scope>NUCLEOTIDE SEQUENCE [LARGE SCALE GENOMIC DNA]</scope>
    <source>
        <strain evidence="1">Urdbean</strain>
    </source>
</reference>
<evidence type="ECO:0000313" key="2">
    <source>
        <dbReference type="Proteomes" id="UP001374535"/>
    </source>
</evidence>
<organism evidence="1 2">
    <name type="scientific">Vigna mungo</name>
    <name type="common">Black gram</name>
    <name type="synonym">Phaseolus mungo</name>
    <dbReference type="NCBI Taxonomy" id="3915"/>
    <lineage>
        <taxon>Eukaryota</taxon>
        <taxon>Viridiplantae</taxon>
        <taxon>Streptophyta</taxon>
        <taxon>Embryophyta</taxon>
        <taxon>Tracheophyta</taxon>
        <taxon>Spermatophyta</taxon>
        <taxon>Magnoliopsida</taxon>
        <taxon>eudicotyledons</taxon>
        <taxon>Gunneridae</taxon>
        <taxon>Pentapetalae</taxon>
        <taxon>rosids</taxon>
        <taxon>fabids</taxon>
        <taxon>Fabales</taxon>
        <taxon>Fabaceae</taxon>
        <taxon>Papilionoideae</taxon>
        <taxon>50 kb inversion clade</taxon>
        <taxon>NPAAA clade</taxon>
        <taxon>indigoferoid/millettioid clade</taxon>
        <taxon>Phaseoleae</taxon>
        <taxon>Vigna</taxon>
    </lineage>
</organism>